<organism evidence="1 2">
    <name type="scientific">Mariprofundus ferrooxydans PV-1</name>
    <dbReference type="NCBI Taxonomy" id="314345"/>
    <lineage>
        <taxon>Bacteria</taxon>
        <taxon>Pseudomonadati</taxon>
        <taxon>Pseudomonadota</taxon>
        <taxon>Candidatius Mariprofundia</taxon>
        <taxon>Mariprofundales</taxon>
        <taxon>Mariprofundaceae</taxon>
        <taxon>Mariprofundus</taxon>
    </lineage>
</organism>
<dbReference type="RefSeq" id="WP_009851337.1">
    <property type="nucleotide sequence ID" value="NZ_DS022295.1"/>
</dbReference>
<dbReference type="AlphaFoldDB" id="Q0F2U8"/>
<comment type="caution">
    <text evidence="1">The sequence shown here is derived from an EMBL/GenBank/DDBJ whole genome shotgun (WGS) entry which is preliminary data.</text>
</comment>
<sequence>MEISLTTEELALLLRLACIGEWVKHGHLEGDERNDADVQAHRHVLRKLLAAAYKAKMTALVEYDGKVDEYFETKAFEADYLQCIDEYVEEAFWEELADRLAARDLINELGEAGFEALPQVERIEKITDLTEWYLHEWATHGIRRLKVEAMPGDLTAETLN</sequence>
<evidence type="ECO:0000313" key="1">
    <source>
        <dbReference type="EMBL" id="EAU56193.1"/>
    </source>
</evidence>
<dbReference type="InParanoid" id="Q0F2U8"/>
<dbReference type="Proteomes" id="UP000005297">
    <property type="component" value="Unassembled WGS sequence"/>
</dbReference>
<keyword evidence="2" id="KW-1185">Reference proteome</keyword>
<dbReference type="STRING" id="314344.AL013_04640"/>
<accession>Q0F2U8</accession>
<evidence type="ECO:0000313" key="2">
    <source>
        <dbReference type="Proteomes" id="UP000005297"/>
    </source>
</evidence>
<dbReference type="HOGENOM" id="CLU_142916_0_0_0"/>
<name>Q0F2U8_9PROT</name>
<reference evidence="1 2" key="1">
    <citation type="submission" date="2006-09" db="EMBL/GenBank/DDBJ databases">
        <authorList>
            <person name="Emerson D."/>
            <person name="Ferriera S."/>
            <person name="Johnson J."/>
            <person name="Kravitz S."/>
            <person name="Halpern A."/>
            <person name="Remington K."/>
            <person name="Beeson K."/>
            <person name="Tran B."/>
            <person name="Rogers Y.-H."/>
            <person name="Friedman R."/>
            <person name="Venter J.C."/>
        </authorList>
    </citation>
    <scope>NUCLEOTIDE SEQUENCE [LARGE SCALE GENOMIC DNA]</scope>
    <source>
        <strain evidence="1 2">PV-1</strain>
    </source>
</reference>
<dbReference type="EMBL" id="AATS01000001">
    <property type="protein sequence ID" value="EAU56193.1"/>
    <property type="molecule type" value="Genomic_DNA"/>
</dbReference>
<gene>
    <name evidence="1" type="ORF">SPV1_05213</name>
</gene>
<protein>
    <submittedName>
        <fullName evidence="1">Uncharacterized protein</fullName>
    </submittedName>
</protein>
<dbReference type="OrthoDB" id="5638364at2"/>
<dbReference type="eggNOG" id="ENOG50335QY">
    <property type="taxonomic scope" value="Bacteria"/>
</dbReference>
<proteinExistence type="predicted"/>